<gene>
    <name evidence="8" type="ORF">KI659_10945</name>
</gene>
<protein>
    <submittedName>
        <fullName evidence="8">AEC family transporter</fullName>
    </submittedName>
</protein>
<evidence type="ECO:0000256" key="1">
    <source>
        <dbReference type="ARBA" id="ARBA00004141"/>
    </source>
</evidence>
<keyword evidence="6 7" id="KW-0472">Membrane</keyword>
<dbReference type="EMBL" id="JAHCMY010000005">
    <property type="protein sequence ID" value="MBS9524532.1"/>
    <property type="molecule type" value="Genomic_DNA"/>
</dbReference>
<dbReference type="InterPro" id="IPR004776">
    <property type="entry name" value="Mem_transp_PIN-like"/>
</dbReference>
<dbReference type="GO" id="GO:0016020">
    <property type="term" value="C:membrane"/>
    <property type="evidence" value="ECO:0007669"/>
    <property type="project" value="UniProtKB-SubCell"/>
</dbReference>
<feature type="transmembrane region" description="Helical" evidence="7">
    <location>
        <begin position="158"/>
        <end position="175"/>
    </location>
</feature>
<evidence type="ECO:0000313" key="9">
    <source>
        <dbReference type="Proteomes" id="UP001319104"/>
    </source>
</evidence>
<organism evidence="8 9">
    <name type="scientific">Litoribacter ruber</name>
    <dbReference type="NCBI Taxonomy" id="702568"/>
    <lineage>
        <taxon>Bacteria</taxon>
        <taxon>Pseudomonadati</taxon>
        <taxon>Bacteroidota</taxon>
        <taxon>Cytophagia</taxon>
        <taxon>Cytophagales</taxon>
        <taxon>Cyclobacteriaceae</taxon>
        <taxon>Litoribacter</taxon>
    </lineage>
</organism>
<name>A0AAP2CMA4_9BACT</name>
<accession>A0AAP2CMA4</accession>
<feature type="transmembrane region" description="Helical" evidence="7">
    <location>
        <begin position="219"/>
        <end position="241"/>
    </location>
</feature>
<feature type="transmembrane region" description="Helical" evidence="7">
    <location>
        <begin position="247"/>
        <end position="270"/>
    </location>
</feature>
<comment type="subcellular location">
    <subcellularLocation>
        <location evidence="1">Membrane</location>
        <topology evidence="1">Multi-pass membrane protein</topology>
    </subcellularLocation>
</comment>
<evidence type="ECO:0000256" key="7">
    <source>
        <dbReference type="SAM" id="Phobius"/>
    </source>
</evidence>
<feature type="transmembrane region" description="Helical" evidence="7">
    <location>
        <begin position="34"/>
        <end position="51"/>
    </location>
</feature>
<evidence type="ECO:0000256" key="5">
    <source>
        <dbReference type="ARBA" id="ARBA00022989"/>
    </source>
</evidence>
<feature type="transmembrane region" description="Helical" evidence="7">
    <location>
        <begin position="187"/>
        <end position="207"/>
    </location>
</feature>
<proteinExistence type="predicted"/>
<dbReference type="Proteomes" id="UP001319104">
    <property type="component" value="Unassembled WGS sequence"/>
</dbReference>
<dbReference type="GO" id="GO:0055085">
    <property type="term" value="P:transmembrane transport"/>
    <property type="evidence" value="ECO:0007669"/>
    <property type="project" value="InterPro"/>
</dbReference>
<dbReference type="PANTHER" id="PTHR36838">
    <property type="entry name" value="AUXIN EFFLUX CARRIER FAMILY PROTEIN"/>
    <property type="match status" value="1"/>
</dbReference>
<keyword evidence="5 7" id="KW-1133">Transmembrane helix</keyword>
<evidence type="ECO:0000256" key="6">
    <source>
        <dbReference type="ARBA" id="ARBA00023136"/>
    </source>
</evidence>
<feature type="transmembrane region" description="Helical" evidence="7">
    <location>
        <begin position="129"/>
        <end position="146"/>
    </location>
</feature>
<comment type="caution">
    <text evidence="8">The sequence shown here is derived from an EMBL/GenBank/DDBJ whole genome shotgun (WGS) entry which is preliminary data.</text>
</comment>
<keyword evidence="4 7" id="KW-0812">Transmembrane</keyword>
<keyword evidence="2" id="KW-0813">Transport</keyword>
<evidence type="ECO:0000256" key="4">
    <source>
        <dbReference type="ARBA" id="ARBA00022692"/>
    </source>
</evidence>
<dbReference type="Pfam" id="PF03547">
    <property type="entry name" value="Mem_trans"/>
    <property type="match status" value="1"/>
</dbReference>
<sequence length="300" mass="33081">MSQIFLVFLYLATGMLLKRAAFLPEKTPKYLNGYIIYIVLPAVALLYLPGIEWKAELILPAFSAWLVFLISWALFSILGKSFHWQKSTTGCLIITAGLSNTSFLGFPIIEALYGSEGLKIAFLIDQPGSFLIVSSLAVVVAGIYGDRQLRKRDIGRKILMFPPFIFFFIGLSMSLAEITFTGHAQEFLQLLGWTLSPVALLAVGMQVNLNVEELKEKKLWAGLAFSLLVAPLAVMGIIGPLLDFDGLIYPVMVMEAAMPSMITASIVAISYNLNPRLASLMVSLGILISAVTLTMWYWIL</sequence>
<dbReference type="PANTHER" id="PTHR36838:SF1">
    <property type="entry name" value="SLR1864 PROTEIN"/>
    <property type="match status" value="1"/>
</dbReference>
<feature type="transmembrane region" description="Helical" evidence="7">
    <location>
        <begin position="90"/>
        <end position="109"/>
    </location>
</feature>
<reference evidence="8 9" key="1">
    <citation type="submission" date="2021-05" db="EMBL/GenBank/DDBJ databases">
        <authorList>
            <person name="Zhang Z.D."/>
            <person name="Osman G."/>
        </authorList>
    </citation>
    <scope>NUCLEOTIDE SEQUENCE [LARGE SCALE GENOMIC DNA]</scope>
    <source>
        <strain evidence="8 9">KCTC 32217</strain>
    </source>
</reference>
<evidence type="ECO:0000256" key="2">
    <source>
        <dbReference type="ARBA" id="ARBA00022448"/>
    </source>
</evidence>
<feature type="transmembrane region" description="Helical" evidence="7">
    <location>
        <begin position="277"/>
        <end position="299"/>
    </location>
</feature>
<feature type="transmembrane region" description="Helical" evidence="7">
    <location>
        <begin position="57"/>
        <end position="78"/>
    </location>
</feature>
<evidence type="ECO:0000313" key="8">
    <source>
        <dbReference type="EMBL" id="MBS9524532.1"/>
    </source>
</evidence>
<keyword evidence="3" id="KW-1003">Cell membrane</keyword>
<dbReference type="RefSeq" id="WP_213945387.1">
    <property type="nucleotide sequence ID" value="NZ_JAHCMY010000005.1"/>
</dbReference>
<dbReference type="AlphaFoldDB" id="A0AAP2CMA4"/>
<keyword evidence="9" id="KW-1185">Reference proteome</keyword>
<evidence type="ECO:0000256" key="3">
    <source>
        <dbReference type="ARBA" id="ARBA00022475"/>
    </source>
</evidence>
<feature type="transmembrane region" description="Helical" evidence="7">
    <location>
        <begin position="6"/>
        <end position="22"/>
    </location>
</feature>